<reference evidence="3" key="1">
    <citation type="journal article" date="2019" name="Int. J. Syst. Evol. Microbiol.">
        <title>The Global Catalogue of Microorganisms (GCM) 10K type strain sequencing project: providing services to taxonomists for standard genome sequencing and annotation.</title>
        <authorList>
            <consortium name="The Broad Institute Genomics Platform"/>
            <consortium name="The Broad Institute Genome Sequencing Center for Infectious Disease"/>
            <person name="Wu L."/>
            <person name="Ma J."/>
        </authorList>
    </citation>
    <scope>NUCLEOTIDE SEQUENCE [LARGE SCALE GENOMIC DNA]</scope>
    <source>
        <strain evidence="3">JCM 18287</strain>
    </source>
</reference>
<proteinExistence type="predicted"/>
<evidence type="ECO:0000313" key="3">
    <source>
        <dbReference type="Proteomes" id="UP001501692"/>
    </source>
</evidence>
<evidence type="ECO:0000313" key="2">
    <source>
        <dbReference type="EMBL" id="GAA4968725.1"/>
    </source>
</evidence>
<dbReference type="EMBL" id="BAABJK010000004">
    <property type="protein sequence ID" value="GAA4968725.1"/>
    <property type="molecule type" value="Genomic_DNA"/>
</dbReference>
<organism evidence="2 3">
    <name type="scientific">Algibacter aquimarinus</name>
    <dbReference type="NCBI Taxonomy" id="1136748"/>
    <lineage>
        <taxon>Bacteria</taxon>
        <taxon>Pseudomonadati</taxon>
        <taxon>Bacteroidota</taxon>
        <taxon>Flavobacteriia</taxon>
        <taxon>Flavobacteriales</taxon>
        <taxon>Flavobacteriaceae</taxon>
        <taxon>Algibacter</taxon>
    </lineage>
</organism>
<accession>A0ABP9HE20</accession>
<sequence length="76" mass="8963">MKTKYFIYTLIIFWLIKIVLAVFQDKIVEYFIGNLKIEPFELGLYAGILNLIFYLPLIGLLIKIALYKNKLDFLNS</sequence>
<protein>
    <submittedName>
        <fullName evidence="2">Uncharacterized protein</fullName>
    </submittedName>
</protein>
<gene>
    <name evidence="2" type="ORF">GCM10023315_17930</name>
</gene>
<keyword evidence="1" id="KW-0812">Transmembrane</keyword>
<dbReference type="Proteomes" id="UP001501692">
    <property type="component" value="Unassembled WGS sequence"/>
</dbReference>
<evidence type="ECO:0000256" key="1">
    <source>
        <dbReference type="SAM" id="Phobius"/>
    </source>
</evidence>
<keyword evidence="3" id="KW-1185">Reference proteome</keyword>
<feature type="transmembrane region" description="Helical" evidence="1">
    <location>
        <begin position="43"/>
        <end position="66"/>
    </location>
</feature>
<keyword evidence="1" id="KW-0472">Membrane</keyword>
<name>A0ABP9HE20_9FLAO</name>
<feature type="transmembrane region" description="Helical" evidence="1">
    <location>
        <begin position="5"/>
        <end position="23"/>
    </location>
</feature>
<comment type="caution">
    <text evidence="2">The sequence shown here is derived from an EMBL/GenBank/DDBJ whole genome shotgun (WGS) entry which is preliminary data.</text>
</comment>
<keyword evidence="1" id="KW-1133">Transmembrane helix</keyword>